<evidence type="ECO:0000313" key="3">
    <source>
        <dbReference type="EMBL" id="KAF6374313.1"/>
    </source>
</evidence>
<feature type="compositionally biased region" description="Polar residues" evidence="1">
    <location>
        <begin position="124"/>
        <end position="158"/>
    </location>
</feature>
<evidence type="ECO:0000256" key="2">
    <source>
        <dbReference type="SAM" id="SignalP"/>
    </source>
</evidence>
<evidence type="ECO:0000313" key="4">
    <source>
        <dbReference type="Proteomes" id="UP000558488"/>
    </source>
</evidence>
<feature type="chain" id="PRO_5029901055" evidence="2">
    <location>
        <begin position="24"/>
        <end position="158"/>
    </location>
</feature>
<proteinExistence type="predicted"/>
<reference evidence="3 4" key="1">
    <citation type="journal article" date="2020" name="Nature">
        <title>Six reference-quality genomes reveal evolution of bat adaptations.</title>
        <authorList>
            <person name="Jebb D."/>
            <person name="Huang Z."/>
            <person name="Pippel M."/>
            <person name="Hughes G.M."/>
            <person name="Lavrichenko K."/>
            <person name="Devanna P."/>
            <person name="Winkler S."/>
            <person name="Jermiin L.S."/>
            <person name="Skirmuntt E.C."/>
            <person name="Katzourakis A."/>
            <person name="Burkitt-Gray L."/>
            <person name="Ray D.A."/>
            <person name="Sullivan K.A.M."/>
            <person name="Roscito J.G."/>
            <person name="Kirilenko B.M."/>
            <person name="Davalos L.M."/>
            <person name="Corthals A.P."/>
            <person name="Power M.L."/>
            <person name="Jones G."/>
            <person name="Ransome R.D."/>
            <person name="Dechmann D.K.N."/>
            <person name="Locatelli A.G."/>
            <person name="Puechmaille S.J."/>
            <person name="Fedrigo O."/>
            <person name="Jarvis E.D."/>
            <person name="Hiller M."/>
            <person name="Vernes S.C."/>
            <person name="Myers E.W."/>
            <person name="Teeling E.C."/>
        </authorList>
    </citation>
    <scope>NUCLEOTIDE SEQUENCE [LARGE SCALE GENOMIC DNA]</scope>
    <source>
        <strain evidence="3">MPipKuh1</strain>
        <tissue evidence="3">Flight muscle</tissue>
    </source>
</reference>
<organism evidence="3 4">
    <name type="scientific">Pipistrellus kuhlii</name>
    <name type="common">Kuhl's pipistrelle</name>
    <dbReference type="NCBI Taxonomy" id="59472"/>
    <lineage>
        <taxon>Eukaryota</taxon>
        <taxon>Metazoa</taxon>
        <taxon>Chordata</taxon>
        <taxon>Craniata</taxon>
        <taxon>Vertebrata</taxon>
        <taxon>Euteleostomi</taxon>
        <taxon>Mammalia</taxon>
        <taxon>Eutheria</taxon>
        <taxon>Laurasiatheria</taxon>
        <taxon>Chiroptera</taxon>
        <taxon>Yangochiroptera</taxon>
        <taxon>Vespertilionidae</taxon>
        <taxon>Pipistrellus</taxon>
    </lineage>
</organism>
<gene>
    <name evidence="3" type="ORF">mPipKuh1_009534</name>
</gene>
<keyword evidence="4" id="KW-1185">Reference proteome</keyword>
<dbReference type="EMBL" id="JACAGB010000003">
    <property type="protein sequence ID" value="KAF6374313.1"/>
    <property type="molecule type" value="Genomic_DNA"/>
</dbReference>
<sequence>MVWETAATLKLFIFPSLCCPGHCNLMRSRYVSSPLLSKEHQPHEQPSPGLRAAATPSLYLSNKHQLGEQPTPIRGAAATHAAHSHLRSSSHTSSLSSIKEQQLCEEPAPIQEAPAWQGTCPCPRSSSLMSSPPHLRNSSSMQLAPSKKQQPYEQYTPV</sequence>
<comment type="caution">
    <text evidence="3">The sequence shown here is derived from an EMBL/GenBank/DDBJ whole genome shotgun (WGS) entry which is preliminary data.</text>
</comment>
<accession>A0A7J7ZJ74</accession>
<keyword evidence="2" id="KW-0732">Signal</keyword>
<protein>
    <submittedName>
        <fullName evidence="3">Uncharacterized protein</fullName>
    </submittedName>
</protein>
<feature type="signal peptide" evidence="2">
    <location>
        <begin position="1"/>
        <end position="23"/>
    </location>
</feature>
<dbReference type="Proteomes" id="UP000558488">
    <property type="component" value="Unassembled WGS sequence"/>
</dbReference>
<feature type="region of interest" description="Disordered" evidence="1">
    <location>
        <begin position="37"/>
        <end position="158"/>
    </location>
</feature>
<evidence type="ECO:0000256" key="1">
    <source>
        <dbReference type="SAM" id="MobiDB-lite"/>
    </source>
</evidence>
<name>A0A7J7ZJ74_PIPKU</name>
<dbReference type="AlphaFoldDB" id="A0A7J7ZJ74"/>